<comment type="similarity">
    <text evidence="1">Belongs to the VgrG protein family.</text>
</comment>
<comment type="caution">
    <text evidence="3">The sequence shown here is derived from an EMBL/GenBank/DDBJ whole genome shotgun (WGS) entry which is preliminary data.</text>
</comment>
<dbReference type="OrthoDB" id="9762420at2"/>
<dbReference type="InterPro" id="IPR006531">
    <property type="entry name" value="Gp5/Vgr_OB"/>
</dbReference>
<proteinExistence type="inferred from homology"/>
<dbReference type="RefSeq" id="WP_133505146.1">
    <property type="nucleotide sequence ID" value="NZ_SNXC01000016.1"/>
</dbReference>
<dbReference type="InterPro" id="IPR006533">
    <property type="entry name" value="T6SS_Vgr_RhsGE"/>
</dbReference>
<dbReference type="InterPro" id="IPR017847">
    <property type="entry name" value="T6SS_RhsGE_Vgr_subset"/>
</dbReference>
<dbReference type="Gene3D" id="3.55.50.10">
    <property type="entry name" value="Baseplate protein-like domains"/>
    <property type="match status" value="1"/>
</dbReference>
<evidence type="ECO:0000313" key="3">
    <source>
        <dbReference type="EMBL" id="TDO95527.1"/>
    </source>
</evidence>
<protein>
    <submittedName>
        <fullName evidence="3">Type VI secretion system secreted protein VgrG</fullName>
    </submittedName>
</protein>
<dbReference type="Pfam" id="PF04717">
    <property type="entry name" value="Phage_base_V"/>
    <property type="match status" value="1"/>
</dbReference>
<dbReference type="SUPFAM" id="SSF69349">
    <property type="entry name" value="Phage fibre proteins"/>
    <property type="match status" value="1"/>
</dbReference>
<dbReference type="NCBIfam" id="TIGR03361">
    <property type="entry name" value="VI_Rhs_Vgr"/>
    <property type="match status" value="1"/>
</dbReference>
<dbReference type="Gene3D" id="4.10.220.110">
    <property type="match status" value="1"/>
</dbReference>
<evidence type="ECO:0000256" key="1">
    <source>
        <dbReference type="ARBA" id="ARBA00005558"/>
    </source>
</evidence>
<dbReference type="Gene3D" id="2.30.110.50">
    <property type="match status" value="1"/>
</dbReference>
<gene>
    <name evidence="3" type="ORF">DFP79_3456</name>
</gene>
<evidence type="ECO:0000313" key="4">
    <source>
        <dbReference type="Proteomes" id="UP000294656"/>
    </source>
</evidence>
<keyword evidence="4" id="KW-1185">Reference proteome</keyword>
<dbReference type="InterPro" id="IPR037026">
    <property type="entry name" value="Vgr_OB-fold_dom_sf"/>
</dbReference>
<name>A0A4R6M2P5_9GAMM</name>
<dbReference type="SUPFAM" id="SSF69255">
    <property type="entry name" value="gp5 N-terminal domain-like"/>
    <property type="match status" value="1"/>
</dbReference>
<sequence length="688" mass="75082">MEFSLSEIRRKFKEFGSADARQYFLSLADFPQDQFMVLSFDIERWGFSRDHQLTVKVVSVEAVDAKYLLNKSATLNIFSNGTLRPIHGLVSSVRVTGLLNDGFTEYTFTLSSVLSLLSEQQHNRVFTDKSALNIAKEVLKQDINGSAQVEALCSDTDILPICIQFQESDLDFLTRILAKEGVFINLHQNEGTTHIQLCDRITQTSQSESTLTLPLLENVGAAKDSEHIYKQDSQTQRAVSRLELNDTFPWHNQNLRVSESIDTASSESDISLKTELWGLNYSTANQGKQLARRFLQAKDCLNNHCLFESNCRTIAPGVLINVSSSSGELIGQYRVLEVSLSGSQGNLIANGSDANAKGFRCRFIAVPAGVEFVPEYVPRTPVQLALTAMTTSELDEKGCYRIRFAFDRRSDSEGVSSPPVRLAQPLGGSEQGMHFPLAVGTLVSVQFENGDIERPVIHGCIQDQDSSVLVSSQNPNQNIIRTRAGHSLVFDDTNDSERIELTTNEQKNVLRLDASNNGHRIEIESSEGDIQLTAGKSSLIKSGEGQSYQAGESISINANTTFELMTQESNVIIQSGTTLDQTSAQGMRLQSREGDVTITSEGAMVFQTANGLHQSVDAGDYQLQVQDGSYQLSSENGITLNTHGSTLSLTQGDASIELNGSGGVVLSGSSIEICADSISLKGGSIANN</sequence>
<dbReference type="Proteomes" id="UP000294656">
    <property type="component" value="Unassembled WGS sequence"/>
</dbReference>
<evidence type="ECO:0000259" key="2">
    <source>
        <dbReference type="Pfam" id="PF04717"/>
    </source>
</evidence>
<dbReference type="EMBL" id="SNXC01000016">
    <property type="protein sequence ID" value="TDO95527.1"/>
    <property type="molecule type" value="Genomic_DNA"/>
</dbReference>
<feature type="domain" description="Gp5/Type VI secretion system Vgr protein OB-fold" evidence="2">
    <location>
        <begin position="394"/>
        <end position="460"/>
    </location>
</feature>
<accession>A0A4R6M2P5</accession>
<dbReference type="AlphaFoldDB" id="A0A4R6M2P5"/>
<dbReference type="Gene3D" id="2.40.50.230">
    <property type="entry name" value="Gp5 N-terminal domain"/>
    <property type="match status" value="1"/>
</dbReference>
<reference evidence="3 4" key="1">
    <citation type="submission" date="2019-03" db="EMBL/GenBank/DDBJ databases">
        <title>Genomic Encyclopedia of Type Strains, Phase III (KMG-III): the genomes of soil and plant-associated and newly described type strains.</title>
        <authorList>
            <person name="Whitman W."/>
        </authorList>
    </citation>
    <scope>NUCLEOTIDE SEQUENCE [LARGE SCALE GENOMIC DNA]</scope>
    <source>
        <strain evidence="3 4">CECT 7378</strain>
    </source>
</reference>
<dbReference type="Pfam" id="PF05954">
    <property type="entry name" value="Phage_GPD"/>
    <property type="match status" value="1"/>
</dbReference>
<organism evidence="3 4">
    <name type="scientific">Marinomonas balearica</name>
    <dbReference type="NCBI Taxonomy" id="491947"/>
    <lineage>
        <taxon>Bacteria</taxon>
        <taxon>Pseudomonadati</taxon>
        <taxon>Pseudomonadota</taxon>
        <taxon>Gammaproteobacteria</taxon>
        <taxon>Oceanospirillales</taxon>
        <taxon>Oceanospirillaceae</taxon>
        <taxon>Marinomonas</taxon>
    </lineage>
</organism>
<dbReference type="SUPFAM" id="SSF69279">
    <property type="entry name" value="Phage tail proteins"/>
    <property type="match status" value="2"/>
</dbReference>
<dbReference type="NCBIfam" id="TIGR01646">
    <property type="entry name" value="vgr_GE"/>
    <property type="match status" value="1"/>
</dbReference>